<keyword evidence="9" id="KW-1185">Reference proteome</keyword>
<dbReference type="InterPro" id="IPR033712">
    <property type="entry name" value="Pumilio_RNA-bd"/>
</dbReference>
<sequence>INDFSSSHSNQILRYTTLPSSNRPLPLHSFCSILSLICYYFFFFLSITSLESSMNNTTDQWFMMKNNNSDPPITTVPLLQQHQQHQSSRMSIMHPSSSPSNGFTSWGNEVINNNNNNTWTMNHHRDHEYDHDYHRLSLNLSAITLSDEDHHQQSNNNITINSNVARIRGSNIVDANSNINIPGFWETHAYNNNNIVEDETVTATHPTNNNPRYQNMASPKSLFGISSPSQGLLSDIKWGMQKGNTFAGVSQMGSSIDLGNGIGNTVSYGHCYGQGRGRVVPVQLQNSSYNNSYEQQQRLVYPSPTRSSFATENNFPTNPIMYNNAPASPLYYHQLPQSLYPTTPIEEPLAFKCDNSFILQENDMKRDRNPFLGGATAASKYSYSQGGLGVIPQISHHFPVRTGFVTDDDVQRHHTLQSYMIHTAKDQNGGRQLQKLVEEGSVDDKEIVFNNVIDNIVDLMMDPFGNYLVQKLLEFCREDQRLQIVHMLTKDPGQLVRTSLNTHGTRVVQVLISTIKSRRQIALVRAAIQPAFLELVKDLNGNHVIQRCLTCFSVQDNEFIFDAATKFCLDVATHQHGCCVLQRCIDYSKGKSQERLVKEICKHGLDLAQDPYGNYVVQYIIQMQIPSAIAKFTAQFRGHYAVLSAQKFSSHVVEKCLKYIPETRARIVQELLSITRFETLLQDPFGNYVLQCALDNTKGSLFISLVDAVKAHKNLRTSPYCKRTFSKIQMKK</sequence>
<dbReference type="InterPro" id="IPR016024">
    <property type="entry name" value="ARM-type_fold"/>
</dbReference>
<feature type="repeat" description="Pumilio" evidence="5">
    <location>
        <begin position="563"/>
        <end position="598"/>
    </location>
</feature>
<evidence type="ECO:0000256" key="6">
    <source>
        <dbReference type="SAM" id="Phobius"/>
    </source>
</evidence>
<dbReference type="FunFam" id="1.25.10.10:FF:000237">
    <property type="entry name" value="Pumilio homolog 9"/>
    <property type="match status" value="1"/>
</dbReference>
<dbReference type="PROSITE" id="PS50302">
    <property type="entry name" value="PUM"/>
    <property type="match status" value="6"/>
</dbReference>
<feature type="repeat" description="Pumilio" evidence="5">
    <location>
        <begin position="670"/>
        <end position="707"/>
    </location>
</feature>
<dbReference type="Gramene" id="Psat02G0227600-T1">
    <property type="protein sequence ID" value="KAI5435786.1"/>
    <property type="gene ID" value="KIW84_022276"/>
</dbReference>
<accession>A0A9D5BAJ3</accession>
<keyword evidence="6" id="KW-0472">Membrane</keyword>
<feature type="domain" description="PUM-HD" evidence="7">
    <location>
        <begin position="393"/>
        <end position="732"/>
    </location>
</feature>
<dbReference type="InterPro" id="IPR011989">
    <property type="entry name" value="ARM-like"/>
</dbReference>
<protein>
    <recommendedName>
        <fullName evidence="7">PUM-HD domain-containing protein</fullName>
    </recommendedName>
</protein>
<feature type="repeat" description="Pumilio" evidence="5">
    <location>
        <begin position="415"/>
        <end position="450"/>
    </location>
</feature>
<gene>
    <name evidence="8" type="ORF">KIW84_022276</name>
</gene>
<dbReference type="Gene3D" id="1.25.10.10">
    <property type="entry name" value="Leucine-rich Repeat Variant"/>
    <property type="match status" value="1"/>
</dbReference>
<keyword evidence="3" id="KW-0694">RNA-binding</keyword>
<feature type="repeat" description="Pumilio" evidence="5">
    <location>
        <begin position="527"/>
        <end position="562"/>
    </location>
</feature>
<dbReference type="PANTHER" id="PTHR12537:SF138">
    <property type="entry name" value="PUMILIO HOMOLOG 7, CHLOROPLASTIC-RELATED"/>
    <property type="match status" value="1"/>
</dbReference>
<evidence type="ECO:0000259" key="7">
    <source>
        <dbReference type="PROSITE" id="PS50303"/>
    </source>
</evidence>
<dbReference type="PANTHER" id="PTHR12537">
    <property type="entry name" value="RNA BINDING PROTEIN PUMILIO-RELATED"/>
    <property type="match status" value="1"/>
</dbReference>
<evidence type="ECO:0000256" key="3">
    <source>
        <dbReference type="ARBA" id="ARBA00022884"/>
    </source>
</evidence>
<evidence type="ECO:0000256" key="2">
    <source>
        <dbReference type="ARBA" id="ARBA00022845"/>
    </source>
</evidence>
<dbReference type="GO" id="GO:0003729">
    <property type="term" value="F:mRNA binding"/>
    <property type="evidence" value="ECO:0007669"/>
    <property type="project" value="TreeGrafter"/>
</dbReference>
<reference evidence="8 9" key="1">
    <citation type="journal article" date="2022" name="Nat. Genet.">
        <title>Improved pea reference genome and pan-genome highlight genomic features and evolutionary characteristics.</title>
        <authorList>
            <person name="Yang T."/>
            <person name="Liu R."/>
            <person name="Luo Y."/>
            <person name="Hu S."/>
            <person name="Wang D."/>
            <person name="Wang C."/>
            <person name="Pandey M.K."/>
            <person name="Ge S."/>
            <person name="Xu Q."/>
            <person name="Li N."/>
            <person name="Li G."/>
            <person name="Huang Y."/>
            <person name="Saxena R.K."/>
            <person name="Ji Y."/>
            <person name="Li M."/>
            <person name="Yan X."/>
            <person name="He Y."/>
            <person name="Liu Y."/>
            <person name="Wang X."/>
            <person name="Xiang C."/>
            <person name="Varshney R.K."/>
            <person name="Ding H."/>
            <person name="Gao S."/>
            <person name="Zong X."/>
        </authorList>
    </citation>
    <scope>NUCLEOTIDE SEQUENCE [LARGE SCALE GENOMIC DNA]</scope>
    <source>
        <strain evidence="8 9">cv. Zhongwan 6</strain>
    </source>
</reference>
<keyword evidence="6" id="KW-0812">Transmembrane</keyword>
<dbReference type="Pfam" id="PF00806">
    <property type="entry name" value="PUF"/>
    <property type="match status" value="1"/>
</dbReference>
<dbReference type="GO" id="GO:0005737">
    <property type="term" value="C:cytoplasm"/>
    <property type="evidence" value="ECO:0007669"/>
    <property type="project" value="TreeGrafter"/>
</dbReference>
<keyword evidence="1" id="KW-0677">Repeat</keyword>
<dbReference type="Proteomes" id="UP001058974">
    <property type="component" value="Chromosome 2"/>
</dbReference>
<feature type="repeat" description="Pumilio" evidence="5">
    <location>
        <begin position="599"/>
        <end position="634"/>
    </location>
</feature>
<comment type="caution">
    <text evidence="8">The sequence shown here is derived from an EMBL/GenBank/DDBJ whole genome shotgun (WGS) entry which is preliminary data.</text>
</comment>
<evidence type="ECO:0000313" key="9">
    <source>
        <dbReference type="Proteomes" id="UP001058974"/>
    </source>
</evidence>
<dbReference type="InterPro" id="IPR033133">
    <property type="entry name" value="PUM-HD"/>
</dbReference>
<proteinExistence type="predicted"/>
<dbReference type="CDD" id="cd07920">
    <property type="entry name" value="Pumilio"/>
    <property type="match status" value="1"/>
</dbReference>
<dbReference type="AlphaFoldDB" id="A0A9D5BAJ3"/>
<dbReference type="EMBL" id="JAMSHJ010000002">
    <property type="protein sequence ID" value="KAI5435786.1"/>
    <property type="molecule type" value="Genomic_DNA"/>
</dbReference>
<dbReference type="GO" id="GO:0006417">
    <property type="term" value="P:regulation of translation"/>
    <property type="evidence" value="ECO:0007669"/>
    <property type="project" value="UniProtKB-KW"/>
</dbReference>
<organism evidence="8 9">
    <name type="scientific">Pisum sativum</name>
    <name type="common">Garden pea</name>
    <name type="synonym">Lathyrus oleraceus</name>
    <dbReference type="NCBI Taxonomy" id="3888"/>
    <lineage>
        <taxon>Eukaryota</taxon>
        <taxon>Viridiplantae</taxon>
        <taxon>Streptophyta</taxon>
        <taxon>Embryophyta</taxon>
        <taxon>Tracheophyta</taxon>
        <taxon>Spermatophyta</taxon>
        <taxon>Magnoliopsida</taxon>
        <taxon>eudicotyledons</taxon>
        <taxon>Gunneridae</taxon>
        <taxon>Pentapetalae</taxon>
        <taxon>rosids</taxon>
        <taxon>fabids</taxon>
        <taxon>Fabales</taxon>
        <taxon>Fabaceae</taxon>
        <taxon>Papilionoideae</taxon>
        <taxon>50 kb inversion clade</taxon>
        <taxon>NPAAA clade</taxon>
        <taxon>Hologalegina</taxon>
        <taxon>IRL clade</taxon>
        <taxon>Fabeae</taxon>
        <taxon>Lathyrus</taxon>
    </lineage>
</organism>
<dbReference type="Pfam" id="PF22493">
    <property type="entry name" value="PUF_NOP9"/>
    <property type="match status" value="1"/>
</dbReference>
<keyword evidence="6" id="KW-1133">Transmembrane helix</keyword>
<evidence type="ECO:0000313" key="8">
    <source>
        <dbReference type="EMBL" id="KAI5435786.1"/>
    </source>
</evidence>
<dbReference type="SMART" id="SM00025">
    <property type="entry name" value="Pumilio"/>
    <property type="match status" value="8"/>
</dbReference>
<name>A0A9D5BAJ3_PEA</name>
<evidence type="ECO:0000256" key="1">
    <source>
        <dbReference type="ARBA" id="ARBA00022737"/>
    </source>
</evidence>
<evidence type="ECO:0000256" key="5">
    <source>
        <dbReference type="PROSITE-ProRule" id="PRU00317"/>
    </source>
</evidence>
<feature type="non-terminal residue" evidence="8">
    <location>
        <position position="732"/>
    </location>
</feature>
<dbReference type="PROSITE" id="PS50303">
    <property type="entry name" value="PUM_HD"/>
    <property type="match status" value="1"/>
</dbReference>
<feature type="transmembrane region" description="Helical" evidence="6">
    <location>
        <begin position="25"/>
        <end position="45"/>
    </location>
</feature>
<dbReference type="InterPro" id="IPR001313">
    <property type="entry name" value="Pumilio_RNA-bd_rpt"/>
</dbReference>
<dbReference type="SUPFAM" id="SSF48371">
    <property type="entry name" value="ARM repeat"/>
    <property type="match status" value="1"/>
</dbReference>
<feature type="repeat" description="Pumilio" evidence="5">
    <location>
        <begin position="451"/>
        <end position="486"/>
    </location>
</feature>
<evidence type="ECO:0000256" key="4">
    <source>
        <dbReference type="ARBA" id="ARBA00058490"/>
    </source>
</evidence>
<keyword evidence="2" id="KW-0810">Translation regulation</keyword>
<comment type="function">
    <text evidence="4">Sequence-specific RNA-binding protein that regulates translation and mRNA stability by binding the 3'-UTR of target mRNAs.</text>
</comment>